<dbReference type="Proteomes" id="UP000199256">
    <property type="component" value="Unassembled WGS sequence"/>
</dbReference>
<dbReference type="InterPro" id="IPR038610">
    <property type="entry name" value="FliK-like_C_sf"/>
</dbReference>
<name>A0A1H7MTL3_9GAMM</name>
<protein>
    <submittedName>
        <fullName evidence="3">Hook-length control protein FliK</fullName>
    </submittedName>
</protein>
<evidence type="ECO:0000313" key="4">
    <source>
        <dbReference type="Proteomes" id="UP000199256"/>
    </source>
</evidence>
<accession>A0A1H7MTL3</accession>
<dbReference type="STRING" id="1396821.SAMN05444515_11032"/>
<sequence length="406" mass="44448">MIDIPTNLPRVQLADSGIMTQRPLQVGQVLQARVVGQPAMAGQPVQLRLGGQTIEARLPAPVQTGDSLRLQVASVKPRLELALMRDGLRGAGPSMNNPLPPLLRQWAPQQGSQGPLMASLQQLNQTGSPAAQQLPPAVRQALEALWQAMPNRERAMTGEGLKQTIRDSGLFLEARLAGAATTGTDPRGIIHQDLKARLLSLAEQLRSTPVLHRQARLPSGDTPPPLRDTPPVAQARAAPAQLAGLMPEPLLDTLRQQVERSLARMVMHQLSSAEKPEEATPRWLMELALRNGQNTDLVHLRLDRDTRRDKDAEERSWRADLALHLPELGPLNIRVVVRGDHVSTQFWSDSENARETIQTALPQLRQNLESRDLQVLNMSCREGEPPKDPPSPAATPTRGPIVDGHA</sequence>
<dbReference type="OrthoDB" id="7055780at2"/>
<evidence type="ECO:0000313" key="3">
    <source>
        <dbReference type="EMBL" id="SEL14015.1"/>
    </source>
</evidence>
<evidence type="ECO:0000259" key="2">
    <source>
        <dbReference type="Pfam" id="PF02120"/>
    </source>
</evidence>
<dbReference type="EMBL" id="FOAA01000010">
    <property type="protein sequence ID" value="SEL14015.1"/>
    <property type="molecule type" value="Genomic_DNA"/>
</dbReference>
<keyword evidence="4" id="KW-1185">Reference proteome</keyword>
<feature type="domain" description="Flagellar hook-length control protein-like C-terminal" evidence="2">
    <location>
        <begin position="310"/>
        <end position="387"/>
    </location>
</feature>
<proteinExistence type="predicted"/>
<gene>
    <name evidence="3" type="ORF">SAMN05444515_11032</name>
</gene>
<evidence type="ECO:0000256" key="1">
    <source>
        <dbReference type="SAM" id="MobiDB-lite"/>
    </source>
</evidence>
<dbReference type="CDD" id="cd17470">
    <property type="entry name" value="T3SS_Flik_C"/>
    <property type="match status" value="1"/>
</dbReference>
<dbReference type="RefSeq" id="WP_090253808.1">
    <property type="nucleotide sequence ID" value="NZ_FOAA01000010.1"/>
</dbReference>
<reference evidence="4" key="1">
    <citation type="submission" date="2016-10" db="EMBL/GenBank/DDBJ databases">
        <authorList>
            <person name="Varghese N."/>
            <person name="Submissions S."/>
        </authorList>
    </citation>
    <scope>NUCLEOTIDE SEQUENCE [LARGE SCALE GENOMIC DNA]</scope>
    <source>
        <strain evidence="4">DSM 241</strain>
    </source>
</reference>
<dbReference type="Gene3D" id="3.30.750.140">
    <property type="match status" value="1"/>
</dbReference>
<feature type="region of interest" description="Disordered" evidence="1">
    <location>
        <begin position="380"/>
        <end position="406"/>
    </location>
</feature>
<dbReference type="InterPro" id="IPR021136">
    <property type="entry name" value="Flagellar_hook_control-like_C"/>
</dbReference>
<dbReference type="AlphaFoldDB" id="A0A1H7MTL3"/>
<organism evidence="3 4">
    <name type="scientific">Ectothiorhodospira marina</name>
    <dbReference type="NCBI Taxonomy" id="1396821"/>
    <lineage>
        <taxon>Bacteria</taxon>
        <taxon>Pseudomonadati</taxon>
        <taxon>Pseudomonadota</taxon>
        <taxon>Gammaproteobacteria</taxon>
        <taxon>Chromatiales</taxon>
        <taxon>Ectothiorhodospiraceae</taxon>
        <taxon>Ectothiorhodospira</taxon>
    </lineage>
</organism>
<dbReference type="Pfam" id="PF02120">
    <property type="entry name" value="Flg_hook"/>
    <property type="match status" value="1"/>
</dbReference>